<gene>
    <name evidence="2" type="ORF">ASV53_08985</name>
    <name evidence="1" type="ORF">Q4568_10980</name>
</gene>
<reference evidence="2" key="2">
    <citation type="submission" date="2017-07" db="EMBL/GenBank/DDBJ databases">
        <authorList>
            <person name="Gomez-Gil B."/>
            <person name="Enciso-Ibarra K."/>
        </authorList>
    </citation>
    <scope>NUCLEOTIDE SEQUENCE</scope>
    <source>
        <strain evidence="2">CAIM 1827</strain>
    </source>
</reference>
<dbReference type="AlphaFoldDB" id="A0AAW7Y700"/>
<evidence type="ECO:0000313" key="3">
    <source>
        <dbReference type="Proteomes" id="UP000215999"/>
    </source>
</evidence>
<proteinExistence type="predicted"/>
<name>A0AAW7Y700_9GAMM</name>
<dbReference type="EMBL" id="JAUOPU010000009">
    <property type="protein sequence ID" value="MDO6543058.1"/>
    <property type="molecule type" value="Genomic_DNA"/>
</dbReference>
<keyword evidence="3" id="KW-1185">Reference proteome</keyword>
<dbReference type="Proteomes" id="UP000215999">
    <property type="component" value="Unassembled WGS sequence"/>
</dbReference>
<reference evidence="1" key="3">
    <citation type="submission" date="2023-07" db="EMBL/GenBank/DDBJ databases">
        <title>Genome content predicts the carbon catabolic preferences of heterotrophic bacteria.</title>
        <authorList>
            <person name="Gralka M."/>
        </authorList>
    </citation>
    <scope>NUCLEOTIDE SEQUENCE</scope>
    <source>
        <strain evidence="1">G2M05</strain>
    </source>
</reference>
<accession>A0AAW7Y700</accession>
<comment type="caution">
    <text evidence="1">The sequence shown here is derived from an EMBL/GenBank/DDBJ whole genome shotgun (WGS) entry which is preliminary data.</text>
</comment>
<dbReference type="RefSeq" id="WP_062690766.1">
    <property type="nucleotide sequence ID" value="NZ_AP024850.1"/>
</dbReference>
<evidence type="ECO:0000313" key="2">
    <source>
        <dbReference type="EMBL" id="OZS44286.1"/>
    </source>
</evidence>
<protein>
    <submittedName>
        <fullName evidence="2">DUF945 domain-containing protein</fullName>
    </submittedName>
    <submittedName>
        <fullName evidence="1">DUF945 family protein</fullName>
    </submittedName>
</protein>
<evidence type="ECO:0000313" key="1">
    <source>
        <dbReference type="EMBL" id="MDO6543058.1"/>
    </source>
</evidence>
<evidence type="ECO:0000313" key="4">
    <source>
        <dbReference type="Proteomes" id="UP001170624"/>
    </source>
</evidence>
<dbReference type="Pfam" id="PF06097">
    <property type="entry name" value="DUF945"/>
    <property type="match status" value="1"/>
</dbReference>
<reference evidence="2 3" key="1">
    <citation type="journal article" date="2016" name="Antonie Van Leeuwenhoek">
        <title>Photobacterium sanguinicancri sp. nov. isolated from marine animals.</title>
        <authorList>
            <person name="Gomez-Gil B."/>
            <person name="Roque A."/>
            <person name="Rotllant G."/>
            <person name="Romalde J.L."/>
            <person name="Doce A."/>
            <person name="Eggermont M."/>
            <person name="Defoirdt T."/>
        </authorList>
    </citation>
    <scope>NUCLEOTIDE SEQUENCE [LARGE SCALE GENOMIC DNA]</scope>
    <source>
        <strain evidence="2 3">CAIM 1827</strain>
    </source>
</reference>
<dbReference type="InterPro" id="IPR010352">
    <property type="entry name" value="DUF945"/>
</dbReference>
<sequence length="437" mass="48168">MTLKKIGAIGGAIAVAVCWPIAVGQVGERIYLDTVGKYENPYVKISNESYDRGYLSSEAVSRIEIKDEFKPLFEEEGLPSVWHVSHKIKHGLLGMTSYSQLELDEGLQKVAAQAWGEGVAPITFQTETSLTRHTEFKVVINPVAYKDDFGSSVSSEPFIFDGDVDGKGAGEFHYHLPQFSVTTTANETMEMLNFTGGGKGKMDGQFWLGNQKAQLGSVKFIDSNNDKAVSLTNMSVAMSNVLTEPAKDAEADENTRLTNENKVTIEKIVSFDGKDYDNFNFDLSFIGLDYPAIARLGNMSDDINEQMTQEQQEEALLALDLLVAKGLTLAMDDLSLTTPMGDVRSQVRFVVKPGLARASQSVDKIAEKLTGNIALELPKQLVEMDPALLERATMMEQAEIVERLDDKYVLNMQVEGDKVILANGDQLPLGMLFMLFM</sequence>
<dbReference type="Proteomes" id="UP001170624">
    <property type="component" value="Unassembled WGS sequence"/>
</dbReference>
<dbReference type="EMBL" id="NOIF01000042">
    <property type="protein sequence ID" value="OZS44286.1"/>
    <property type="molecule type" value="Genomic_DNA"/>
</dbReference>
<organism evidence="1 4">
    <name type="scientific">Photobacterium sanguinicancri</name>
    <dbReference type="NCBI Taxonomy" id="875932"/>
    <lineage>
        <taxon>Bacteria</taxon>
        <taxon>Pseudomonadati</taxon>
        <taxon>Pseudomonadota</taxon>
        <taxon>Gammaproteobacteria</taxon>
        <taxon>Vibrionales</taxon>
        <taxon>Vibrionaceae</taxon>
        <taxon>Photobacterium</taxon>
    </lineage>
</organism>